<name>A0A4R2ESN1_9BACT</name>
<dbReference type="Pfam" id="PF11967">
    <property type="entry name" value="RecO_N"/>
    <property type="match status" value="1"/>
</dbReference>
<dbReference type="GO" id="GO:0006302">
    <property type="term" value="P:double-strand break repair"/>
    <property type="evidence" value="ECO:0007669"/>
    <property type="project" value="TreeGrafter"/>
</dbReference>
<gene>
    <name evidence="7" type="primary">recO</name>
    <name evidence="9" type="ORF">CLV25_102224</name>
</gene>
<dbReference type="Gene3D" id="2.40.50.140">
    <property type="entry name" value="Nucleic acid-binding proteins"/>
    <property type="match status" value="1"/>
</dbReference>
<dbReference type="InterPro" id="IPR042242">
    <property type="entry name" value="RecO_C"/>
</dbReference>
<dbReference type="GO" id="GO:0006310">
    <property type="term" value="P:DNA recombination"/>
    <property type="evidence" value="ECO:0007669"/>
    <property type="project" value="UniProtKB-UniRule"/>
</dbReference>
<dbReference type="InterPro" id="IPR022572">
    <property type="entry name" value="DNA_rep/recomb_RecO_N"/>
</dbReference>
<evidence type="ECO:0000256" key="3">
    <source>
        <dbReference type="ARBA" id="ARBA00022763"/>
    </source>
</evidence>
<proteinExistence type="inferred from homology"/>
<organism evidence="9 10">
    <name type="scientific">Acetobacteroides hydrogenigenes</name>
    <dbReference type="NCBI Taxonomy" id="979970"/>
    <lineage>
        <taxon>Bacteria</taxon>
        <taxon>Pseudomonadati</taxon>
        <taxon>Bacteroidota</taxon>
        <taxon>Bacteroidia</taxon>
        <taxon>Bacteroidales</taxon>
        <taxon>Rikenellaceae</taxon>
        <taxon>Acetobacteroides</taxon>
    </lineage>
</organism>
<dbReference type="InterPro" id="IPR012340">
    <property type="entry name" value="NA-bd_OB-fold"/>
</dbReference>
<sequence length="241" mass="27928">MEHKVKGIILHGIRFKETSLICHIYTSTFGRKTYIFNGVYKAKSKGKAAMLQPLFLLDLDVHQNDKAEIQRVKDFRLSTPYQSIPFDPVKSSLAFFISELLYKLLREEHPNPQLFEFLSNALIALDVLDEGVYNFHLYLMVQLTKYLGLHPTLLDEGTPAFFDLKSGHFTPIEPKHPLYMNRHLSRCFEQLYSIPLASLASVHMSRSERQEFIKKMLEFYSIHFGGSIELKSLSVVHELFD</sequence>
<dbReference type="RefSeq" id="WP_131838314.1">
    <property type="nucleotide sequence ID" value="NZ_SLWB01000002.1"/>
</dbReference>
<dbReference type="SUPFAM" id="SSF57863">
    <property type="entry name" value="ArfGap/RecO-like zinc finger"/>
    <property type="match status" value="1"/>
</dbReference>
<dbReference type="InterPro" id="IPR037278">
    <property type="entry name" value="ARFGAP/RecO"/>
</dbReference>
<evidence type="ECO:0000256" key="2">
    <source>
        <dbReference type="ARBA" id="ARBA00021310"/>
    </source>
</evidence>
<dbReference type="HAMAP" id="MF_00201">
    <property type="entry name" value="RecO"/>
    <property type="match status" value="1"/>
</dbReference>
<keyword evidence="10" id="KW-1185">Reference proteome</keyword>
<evidence type="ECO:0000256" key="5">
    <source>
        <dbReference type="ARBA" id="ARBA00023204"/>
    </source>
</evidence>
<evidence type="ECO:0000256" key="4">
    <source>
        <dbReference type="ARBA" id="ARBA00023172"/>
    </source>
</evidence>
<dbReference type="Gene3D" id="1.20.1440.120">
    <property type="entry name" value="Recombination protein O, C-terminal domain"/>
    <property type="match status" value="1"/>
</dbReference>
<dbReference type="PANTHER" id="PTHR33991">
    <property type="entry name" value="DNA REPAIR PROTEIN RECO"/>
    <property type="match status" value="1"/>
</dbReference>
<comment type="similarity">
    <text evidence="1 7">Belongs to the RecO family.</text>
</comment>
<dbReference type="PANTHER" id="PTHR33991:SF1">
    <property type="entry name" value="DNA REPAIR PROTEIN RECO"/>
    <property type="match status" value="1"/>
</dbReference>
<dbReference type="GO" id="GO:0043590">
    <property type="term" value="C:bacterial nucleoid"/>
    <property type="evidence" value="ECO:0007669"/>
    <property type="project" value="TreeGrafter"/>
</dbReference>
<evidence type="ECO:0000259" key="8">
    <source>
        <dbReference type="Pfam" id="PF11967"/>
    </source>
</evidence>
<keyword evidence="3 7" id="KW-0227">DNA damage</keyword>
<comment type="caution">
    <text evidence="9">The sequence shown here is derived from an EMBL/GenBank/DDBJ whole genome shotgun (WGS) entry which is preliminary data.</text>
</comment>
<keyword evidence="4 7" id="KW-0233">DNA recombination</keyword>
<dbReference type="EMBL" id="SLWB01000002">
    <property type="protein sequence ID" value="TCN72258.1"/>
    <property type="molecule type" value="Genomic_DNA"/>
</dbReference>
<dbReference type="InterPro" id="IPR003717">
    <property type="entry name" value="RecO"/>
</dbReference>
<evidence type="ECO:0000256" key="7">
    <source>
        <dbReference type="HAMAP-Rule" id="MF_00201"/>
    </source>
</evidence>
<evidence type="ECO:0000313" key="9">
    <source>
        <dbReference type="EMBL" id="TCN72258.1"/>
    </source>
</evidence>
<dbReference type="OrthoDB" id="9789152at2"/>
<evidence type="ECO:0000256" key="6">
    <source>
        <dbReference type="ARBA" id="ARBA00033409"/>
    </source>
</evidence>
<evidence type="ECO:0000256" key="1">
    <source>
        <dbReference type="ARBA" id="ARBA00007452"/>
    </source>
</evidence>
<comment type="function">
    <text evidence="7">Involved in DNA repair and RecF pathway recombination.</text>
</comment>
<feature type="domain" description="DNA replication/recombination mediator RecO N-terminal" evidence="8">
    <location>
        <begin position="1"/>
        <end position="79"/>
    </location>
</feature>
<dbReference type="Pfam" id="PF02565">
    <property type="entry name" value="RecO_C"/>
    <property type="match status" value="1"/>
</dbReference>
<dbReference type="SUPFAM" id="SSF50249">
    <property type="entry name" value="Nucleic acid-binding proteins"/>
    <property type="match status" value="1"/>
</dbReference>
<dbReference type="NCBIfam" id="TIGR00613">
    <property type="entry name" value="reco"/>
    <property type="match status" value="1"/>
</dbReference>
<protein>
    <recommendedName>
        <fullName evidence="2 7">DNA repair protein RecO</fullName>
    </recommendedName>
    <alternativeName>
        <fullName evidence="6 7">Recombination protein O</fullName>
    </alternativeName>
</protein>
<evidence type="ECO:0000313" key="10">
    <source>
        <dbReference type="Proteomes" id="UP000294830"/>
    </source>
</evidence>
<dbReference type="AlphaFoldDB" id="A0A4R2ESN1"/>
<dbReference type="Proteomes" id="UP000294830">
    <property type="component" value="Unassembled WGS sequence"/>
</dbReference>
<reference evidence="9 10" key="1">
    <citation type="submission" date="2019-03" db="EMBL/GenBank/DDBJ databases">
        <title>Genomic Encyclopedia of Archaeal and Bacterial Type Strains, Phase II (KMG-II): from individual species to whole genera.</title>
        <authorList>
            <person name="Goeker M."/>
        </authorList>
    </citation>
    <scope>NUCLEOTIDE SEQUENCE [LARGE SCALE GENOMIC DNA]</scope>
    <source>
        <strain evidence="9 10">RL-C</strain>
    </source>
</reference>
<keyword evidence="5 7" id="KW-0234">DNA repair</keyword>
<accession>A0A4R2ESN1</accession>